<dbReference type="RefSeq" id="WP_339575957.1">
    <property type="nucleotide sequence ID" value="NZ_JBBIAA010000026.1"/>
</dbReference>
<evidence type="ECO:0000256" key="4">
    <source>
        <dbReference type="ARBA" id="ARBA00022837"/>
    </source>
</evidence>
<gene>
    <name evidence="6" type="ORF">WDZ17_14860</name>
</gene>
<keyword evidence="2" id="KW-0479">Metal-binding</keyword>
<protein>
    <submittedName>
        <fullName evidence="6">Sulfatase-like hydrolase/transferase</fullName>
    </submittedName>
</protein>
<dbReference type="InterPro" id="IPR000917">
    <property type="entry name" value="Sulfatase_N"/>
</dbReference>
<organism evidence="6 7">
    <name type="scientific">Pseudokineococcus basanitobsidens</name>
    <dbReference type="NCBI Taxonomy" id="1926649"/>
    <lineage>
        <taxon>Bacteria</taxon>
        <taxon>Bacillati</taxon>
        <taxon>Actinomycetota</taxon>
        <taxon>Actinomycetes</taxon>
        <taxon>Kineosporiales</taxon>
        <taxon>Kineosporiaceae</taxon>
        <taxon>Pseudokineococcus</taxon>
    </lineage>
</organism>
<dbReference type="InterPro" id="IPR024607">
    <property type="entry name" value="Sulfatase_CS"/>
</dbReference>
<reference evidence="6 7" key="1">
    <citation type="journal article" date="2017" name="Int. J. Syst. Evol. Microbiol.">
        <title>Pseudokineococcus basanitobsidens sp. nov., isolated from volcanic rock.</title>
        <authorList>
            <person name="Lee D.W."/>
            <person name="Park M.Y."/>
            <person name="Kim J.J."/>
            <person name="Kim B.S."/>
        </authorList>
    </citation>
    <scope>NUCLEOTIDE SEQUENCE [LARGE SCALE GENOMIC DNA]</scope>
    <source>
        <strain evidence="6 7">DSM 103726</strain>
    </source>
</reference>
<evidence type="ECO:0000256" key="1">
    <source>
        <dbReference type="ARBA" id="ARBA00008779"/>
    </source>
</evidence>
<keyword evidence="4" id="KW-0106">Calcium</keyword>
<proteinExistence type="inferred from homology"/>
<evidence type="ECO:0000256" key="2">
    <source>
        <dbReference type="ARBA" id="ARBA00022723"/>
    </source>
</evidence>
<name>A0ABU8RNJ7_9ACTN</name>
<dbReference type="Pfam" id="PF00884">
    <property type="entry name" value="Sulfatase"/>
    <property type="match status" value="1"/>
</dbReference>
<evidence type="ECO:0000259" key="5">
    <source>
        <dbReference type="Pfam" id="PF00884"/>
    </source>
</evidence>
<comment type="similarity">
    <text evidence="1">Belongs to the sulfatase family.</text>
</comment>
<dbReference type="Proteomes" id="UP001387100">
    <property type="component" value="Unassembled WGS sequence"/>
</dbReference>
<evidence type="ECO:0000313" key="7">
    <source>
        <dbReference type="Proteomes" id="UP001387100"/>
    </source>
</evidence>
<dbReference type="PANTHER" id="PTHR42693">
    <property type="entry name" value="ARYLSULFATASE FAMILY MEMBER"/>
    <property type="match status" value="1"/>
</dbReference>
<dbReference type="InterPro" id="IPR017850">
    <property type="entry name" value="Alkaline_phosphatase_core_sf"/>
</dbReference>
<dbReference type="Gene3D" id="3.40.720.10">
    <property type="entry name" value="Alkaline Phosphatase, subunit A"/>
    <property type="match status" value="1"/>
</dbReference>
<dbReference type="SUPFAM" id="SSF53649">
    <property type="entry name" value="Alkaline phosphatase-like"/>
    <property type="match status" value="1"/>
</dbReference>
<dbReference type="PROSITE" id="PS00523">
    <property type="entry name" value="SULFATASE_1"/>
    <property type="match status" value="1"/>
</dbReference>
<keyword evidence="3" id="KW-0378">Hydrolase</keyword>
<evidence type="ECO:0000313" key="6">
    <source>
        <dbReference type="EMBL" id="MEJ5946576.1"/>
    </source>
</evidence>
<keyword evidence="7" id="KW-1185">Reference proteome</keyword>
<dbReference type="PANTHER" id="PTHR42693:SF53">
    <property type="entry name" value="ENDO-4-O-SULFATASE"/>
    <property type="match status" value="1"/>
</dbReference>
<evidence type="ECO:0000256" key="3">
    <source>
        <dbReference type="ARBA" id="ARBA00022801"/>
    </source>
</evidence>
<sequence length="497" mass="54641">MPDQRRPHVLIISSDQQRYDAAGCYGNEHIRTPVLDELASDGVLFENAYAQSPMCAPSRASLMTGMYPQNHGLWANGVQLADEHRLLSRVLADAGYDCGLVGKFHLGAAAGGRTEERVDDGFRVFEWAHDPTHTSPQNRYQQWLAEKHPEVYAEYRSTVGDRPWDSEAGNKARGALFLDTITPEAHYSTWVAEKAVEFIEDPDRPDAQPLFLVANFFDPHHPFGAPAAYRDLYEPATLPTPVGSVEELSSKPSPQLGYSRTSYAGTAPGFQDYSPEEIQGLVADYYAMVTQVDDQTGRILAALRERGIAEDTLVVFTSDHGEMLGDHAMVLKGPMMYDCAVKVPLIARWPGHLPAGRRVGSPVQTVDVTSTVLAATGTRVALPRAQGQDLAEVARGVDGAGRDWALVVYRDSNFPQDPPIHTTALRVGDHKIVLWHGRPALAGRLEGELYDLAADPDELVNLWDDAGSADLRRALTERLLETLVAVEDRSNPRVAAW</sequence>
<dbReference type="InterPro" id="IPR050738">
    <property type="entry name" value="Sulfatase"/>
</dbReference>
<comment type="caution">
    <text evidence="6">The sequence shown here is derived from an EMBL/GenBank/DDBJ whole genome shotgun (WGS) entry which is preliminary data.</text>
</comment>
<feature type="domain" description="Sulfatase N-terminal" evidence="5">
    <location>
        <begin position="7"/>
        <end position="377"/>
    </location>
</feature>
<accession>A0ABU8RNJ7</accession>
<dbReference type="EMBL" id="JBBIAA010000026">
    <property type="protein sequence ID" value="MEJ5946576.1"/>
    <property type="molecule type" value="Genomic_DNA"/>
</dbReference>